<keyword evidence="9" id="KW-0408">Iron</keyword>
<dbReference type="PANTHER" id="PTHR38674:SF1">
    <property type="entry name" value="ALKANE 1-MONOOXYGENASE 1"/>
    <property type="match status" value="1"/>
</dbReference>
<keyword evidence="4" id="KW-0997">Cell inner membrane</keyword>
<dbReference type="GO" id="GO:0004497">
    <property type="term" value="F:monooxygenase activity"/>
    <property type="evidence" value="ECO:0007669"/>
    <property type="project" value="UniProtKB-KW"/>
</dbReference>
<accession>A0A4R6QH28</accession>
<evidence type="ECO:0000256" key="7">
    <source>
        <dbReference type="ARBA" id="ARBA00022989"/>
    </source>
</evidence>
<evidence type="ECO:0000259" key="13">
    <source>
        <dbReference type="Pfam" id="PF00487"/>
    </source>
</evidence>
<keyword evidence="3" id="KW-1003">Cell membrane</keyword>
<comment type="similarity">
    <text evidence="2">Belongs to the fatty acid desaturase type 1 family. AlkB subfamily.</text>
</comment>
<keyword evidence="8" id="KW-0560">Oxidoreductase</keyword>
<evidence type="ECO:0000256" key="11">
    <source>
        <dbReference type="ARBA" id="ARBA00023136"/>
    </source>
</evidence>
<feature type="transmembrane region" description="Helical" evidence="12">
    <location>
        <begin position="21"/>
        <end position="40"/>
    </location>
</feature>
<evidence type="ECO:0000256" key="4">
    <source>
        <dbReference type="ARBA" id="ARBA00022519"/>
    </source>
</evidence>
<sequence>MNTAAPPRLPARPWRDGKRRWWLLSPAFPGLVWLNLIQYQTTGQEYWLWVSSAVMYILIPLLDLLLGADASNPPAEAMAGLERDFWYRAIVVAFIPFQFALTVHGAWIAATHDLTLIGWAGLILSVGGINGVGINTAHELGHKLPRWERWLSRIALAPVAYGHFYVEHNRGHHLHVATPQDPASSRMGESFWAFLPRTLIGSVASAWALEATKLRARGLAAWHWRNECLQAWSMTVLLFGGLCLWLGWGVLPFLLIQAFYGASLLEVVNYIEHYGLLRELDPRGRPVRCAPEHSWNSSHVVSNLFLYQLQRHSDHHAHPGRRYQALRHFEQSPQLPSGYAAMLLLAYLPPLWFAVMDKRLLAHYGGDVSRANLQPSRRAALMRRYGR</sequence>
<feature type="transmembrane region" description="Helical" evidence="12">
    <location>
        <begin position="116"/>
        <end position="138"/>
    </location>
</feature>
<evidence type="ECO:0000256" key="8">
    <source>
        <dbReference type="ARBA" id="ARBA00023002"/>
    </source>
</evidence>
<comment type="subcellular location">
    <subcellularLocation>
        <location evidence="1">Cell inner membrane</location>
        <topology evidence="1">Multi-pass membrane protein</topology>
    </subcellularLocation>
</comment>
<feature type="transmembrane region" description="Helical" evidence="12">
    <location>
        <begin position="46"/>
        <end position="66"/>
    </location>
</feature>
<feature type="transmembrane region" description="Helical" evidence="12">
    <location>
        <begin position="86"/>
        <end position="110"/>
    </location>
</feature>
<protein>
    <submittedName>
        <fullName evidence="14">Alkane 1-monooxygenase</fullName>
    </submittedName>
</protein>
<evidence type="ECO:0000256" key="2">
    <source>
        <dbReference type="ARBA" id="ARBA00010823"/>
    </source>
</evidence>
<comment type="caution">
    <text evidence="14">The sequence shown here is derived from an EMBL/GenBank/DDBJ whole genome shotgun (WGS) entry which is preliminary data.</text>
</comment>
<name>A0A4R6QH28_9BURK</name>
<feature type="domain" description="Fatty acid desaturase" evidence="13">
    <location>
        <begin position="118"/>
        <end position="337"/>
    </location>
</feature>
<keyword evidence="15" id="KW-1185">Reference proteome</keyword>
<dbReference type="CDD" id="cd03512">
    <property type="entry name" value="Alkane-hydroxylase"/>
    <property type="match status" value="1"/>
</dbReference>
<proteinExistence type="inferred from homology"/>
<dbReference type="GO" id="GO:0005886">
    <property type="term" value="C:plasma membrane"/>
    <property type="evidence" value="ECO:0007669"/>
    <property type="project" value="UniProtKB-SubCell"/>
</dbReference>
<dbReference type="AlphaFoldDB" id="A0A4R6QH28"/>
<dbReference type="GO" id="GO:0006629">
    <property type="term" value="P:lipid metabolic process"/>
    <property type="evidence" value="ECO:0007669"/>
    <property type="project" value="InterPro"/>
</dbReference>
<evidence type="ECO:0000256" key="6">
    <source>
        <dbReference type="ARBA" id="ARBA00022723"/>
    </source>
</evidence>
<evidence type="ECO:0000313" key="14">
    <source>
        <dbReference type="EMBL" id="TDP62499.1"/>
    </source>
</evidence>
<dbReference type="EMBL" id="SNXS01000007">
    <property type="protein sequence ID" value="TDP62499.1"/>
    <property type="molecule type" value="Genomic_DNA"/>
</dbReference>
<dbReference type="InterPro" id="IPR005804">
    <property type="entry name" value="FA_desaturase_dom"/>
</dbReference>
<keyword evidence="5 12" id="KW-0812">Transmembrane</keyword>
<reference evidence="14 15" key="1">
    <citation type="submission" date="2019-03" db="EMBL/GenBank/DDBJ databases">
        <title>Genomic Encyclopedia of Type Strains, Phase IV (KMG-IV): sequencing the most valuable type-strain genomes for metagenomic binning, comparative biology and taxonomic classification.</title>
        <authorList>
            <person name="Goeker M."/>
        </authorList>
    </citation>
    <scope>NUCLEOTIDE SEQUENCE [LARGE SCALE GENOMIC DNA]</scope>
    <source>
        <strain evidence="14 15">DSM 16998</strain>
    </source>
</reference>
<dbReference type="InterPro" id="IPR033885">
    <property type="entry name" value="AlkB/XylM"/>
</dbReference>
<organism evidence="14 15">
    <name type="scientific">Roseateles toxinivorans</name>
    <dbReference type="NCBI Taxonomy" id="270368"/>
    <lineage>
        <taxon>Bacteria</taxon>
        <taxon>Pseudomonadati</taxon>
        <taxon>Pseudomonadota</taxon>
        <taxon>Betaproteobacteria</taxon>
        <taxon>Burkholderiales</taxon>
        <taxon>Sphaerotilaceae</taxon>
        <taxon>Roseateles</taxon>
    </lineage>
</organism>
<dbReference type="OrthoDB" id="4759734at2"/>
<evidence type="ECO:0000256" key="3">
    <source>
        <dbReference type="ARBA" id="ARBA00022475"/>
    </source>
</evidence>
<keyword evidence="10 14" id="KW-0503">Monooxygenase</keyword>
<dbReference type="Proteomes" id="UP000295361">
    <property type="component" value="Unassembled WGS sequence"/>
</dbReference>
<gene>
    <name evidence="14" type="ORF">DES47_10777</name>
</gene>
<feature type="transmembrane region" description="Helical" evidence="12">
    <location>
        <begin position="337"/>
        <end position="355"/>
    </location>
</feature>
<dbReference type="GO" id="GO:0046872">
    <property type="term" value="F:metal ion binding"/>
    <property type="evidence" value="ECO:0007669"/>
    <property type="project" value="UniProtKB-KW"/>
</dbReference>
<evidence type="ECO:0000313" key="15">
    <source>
        <dbReference type="Proteomes" id="UP000295361"/>
    </source>
</evidence>
<evidence type="ECO:0000256" key="5">
    <source>
        <dbReference type="ARBA" id="ARBA00022692"/>
    </source>
</evidence>
<keyword evidence="11 12" id="KW-0472">Membrane</keyword>
<evidence type="ECO:0000256" key="1">
    <source>
        <dbReference type="ARBA" id="ARBA00004429"/>
    </source>
</evidence>
<keyword evidence="7 12" id="KW-1133">Transmembrane helix</keyword>
<keyword evidence="6" id="KW-0479">Metal-binding</keyword>
<dbReference type="RefSeq" id="WP_133702966.1">
    <property type="nucleotide sequence ID" value="NZ_SNXS01000007.1"/>
</dbReference>
<evidence type="ECO:0000256" key="10">
    <source>
        <dbReference type="ARBA" id="ARBA00023033"/>
    </source>
</evidence>
<feature type="transmembrane region" description="Helical" evidence="12">
    <location>
        <begin position="231"/>
        <end position="260"/>
    </location>
</feature>
<dbReference type="InParanoid" id="A0A4R6QH28"/>
<evidence type="ECO:0000256" key="12">
    <source>
        <dbReference type="SAM" id="Phobius"/>
    </source>
</evidence>
<dbReference type="PANTHER" id="PTHR38674">
    <property type="entry name" value="ALKANE 1-MONOOXYGENASE 1"/>
    <property type="match status" value="1"/>
</dbReference>
<evidence type="ECO:0000256" key="9">
    <source>
        <dbReference type="ARBA" id="ARBA00023004"/>
    </source>
</evidence>
<dbReference type="Pfam" id="PF00487">
    <property type="entry name" value="FA_desaturase"/>
    <property type="match status" value="1"/>
</dbReference>